<evidence type="ECO:0000256" key="32">
    <source>
        <dbReference type="ARBA" id="ARBA00048264"/>
    </source>
</evidence>
<comment type="caution">
    <text evidence="40">The sequence shown here is derived from an EMBL/GenBank/DDBJ whole genome shotgun (WGS) entry which is preliminary data.</text>
</comment>
<comment type="subunit">
    <text evidence="4">Homotetramer.</text>
</comment>
<comment type="catalytic activity">
    <reaction evidence="36">
        <text>oxaloacetate + L-alanine = L-aspartate + pyruvate</text>
        <dbReference type="Rhea" id="RHEA:77347"/>
        <dbReference type="ChEBI" id="CHEBI:15361"/>
        <dbReference type="ChEBI" id="CHEBI:16452"/>
        <dbReference type="ChEBI" id="CHEBI:29991"/>
        <dbReference type="ChEBI" id="CHEBI:57972"/>
    </reaction>
</comment>
<comment type="catalytic activity">
    <reaction evidence="37">
        <text>N(omega),N('omega)-dimethyl-L-arginine + glyoxylate = 5-(3,3'-dimethylguanidino)-2-oxopentanoate + glycine</text>
        <dbReference type="Rhea" id="RHEA:77315"/>
        <dbReference type="ChEBI" id="CHEBI:36655"/>
        <dbReference type="ChEBI" id="CHEBI:57305"/>
        <dbReference type="ChEBI" id="CHEBI:197308"/>
        <dbReference type="ChEBI" id="CHEBI:197310"/>
    </reaction>
</comment>
<keyword evidence="41" id="KW-1185">Reference proteome</keyword>
<dbReference type="InterPro" id="IPR015422">
    <property type="entry name" value="PyrdxlP-dep_Trfase_small"/>
</dbReference>
<evidence type="ECO:0000256" key="15">
    <source>
        <dbReference type="ARBA" id="ARBA00041845"/>
    </source>
</evidence>
<dbReference type="PROSITE" id="PS00600">
    <property type="entry name" value="AA_TRANSFER_CLASS_3"/>
    <property type="match status" value="1"/>
</dbReference>
<comment type="catalytic activity">
    <reaction evidence="22">
        <text>2-oxobutanoate + L-alanine = (2S)-2-aminobutanoate + pyruvate</text>
        <dbReference type="Rhea" id="RHEA:77355"/>
        <dbReference type="ChEBI" id="CHEBI:15361"/>
        <dbReference type="ChEBI" id="CHEBI:16763"/>
        <dbReference type="ChEBI" id="CHEBI:57972"/>
        <dbReference type="ChEBI" id="CHEBI:74359"/>
        <dbReference type="EC" id="2.6.1.44"/>
    </reaction>
</comment>
<gene>
    <name evidence="40" type="ORF">LOD99_13039</name>
</gene>
<comment type="catalytic activity">
    <reaction evidence="20">
        <text>(R)-3-amino-2-methylpropanoate + pyruvate = 2-methyl-3-oxopropanoate + L-alanine</text>
        <dbReference type="Rhea" id="RHEA:18393"/>
        <dbReference type="ChEBI" id="CHEBI:15361"/>
        <dbReference type="ChEBI" id="CHEBI:57700"/>
        <dbReference type="ChEBI" id="CHEBI:57731"/>
        <dbReference type="ChEBI" id="CHEBI:57972"/>
        <dbReference type="EC" id="2.6.1.40"/>
    </reaction>
    <physiologicalReaction direction="left-to-right" evidence="20">
        <dbReference type="Rhea" id="RHEA:18394"/>
    </physiologicalReaction>
</comment>
<evidence type="ECO:0000256" key="18">
    <source>
        <dbReference type="ARBA" id="ARBA00043669"/>
    </source>
</evidence>
<dbReference type="EC" id="2.6.1.18" evidence="28"/>
<comment type="catalytic activity">
    <reaction evidence="34">
        <text>N(omega),N(omega)-dimethyl-L-arginine + 2-oxobutanoate = 5-(3,3-dimethylguanidino)-2-oxopentanoate + (2S)-2-aminobutanoate</text>
        <dbReference type="Rhea" id="RHEA:77351"/>
        <dbReference type="ChEBI" id="CHEBI:16763"/>
        <dbReference type="ChEBI" id="CHEBI:58326"/>
        <dbReference type="ChEBI" id="CHEBI:74359"/>
        <dbReference type="ChEBI" id="CHEBI:197301"/>
    </reaction>
</comment>
<dbReference type="EC" id="2.6.1.44" evidence="5"/>
<dbReference type="GO" id="GO:0016223">
    <property type="term" value="F:beta-alanine:pyruvate transaminase activity"/>
    <property type="evidence" value="ECO:0007669"/>
    <property type="project" value="UniProtKB-EC"/>
</dbReference>
<proteinExistence type="inferred from homology"/>
<comment type="catalytic activity">
    <reaction evidence="35">
        <text>N(omega)-methyl-L-arginine + glyoxylate = 5-(3-methylguanidino)-2-oxopentanoate + glycine</text>
        <dbReference type="Rhea" id="RHEA:77323"/>
        <dbReference type="ChEBI" id="CHEBI:36655"/>
        <dbReference type="ChEBI" id="CHEBI:57305"/>
        <dbReference type="ChEBI" id="CHEBI:114953"/>
        <dbReference type="ChEBI" id="CHEBI:197314"/>
    </reaction>
</comment>
<protein>
    <recommendedName>
        <fullName evidence="13">Alanine--glyoxylate aminotransferase 2, mitochondrial</fullName>
        <ecNumber evidence="28">2.6.1.18</ecNumber>
        <ecNumber evidence="12">2.6.1.40</ecNumber>
        <ecNumber evidence="5">2.6.1.44</ecNumber>
    </recommendedName>
    <alternativeName>
        <fullName evidence="14">(R)-3-amino-2-methylpropionate--pyruvate transaminase</fullName>
    </alternativeName>
    <alternativeName>
        <fullName evidence="16">Beta-ALAAT II</fullName>
    </alternativeName>
    <alternativeName>
        <fullName evidence="17">Beta-alanine-pyruvate aminotransferase</fullName>
    </alternativeName>
    <alternativeName>
        <fullName evidence="30">D-3-aminoisobutyrate-pyruvate aminotransferase</fullName>
    </alternativeName>
    <alternativeName>
        <fullName evidence="15">D-AIBAT</fullName>
    </alternativeName>
    <alternativeName>
        <fullName evidence="29">D-beta-aminoisobutyrate-pyruvate aminotransferase</fullName>
    </alternativeName>
</protein>
<comment type="cofactor">
    <cofactor evidence="1">
        <name>pyridoxal 5'-phosphate</name>
        <dbReference type="ChEBI" id="CHEBI:597326"/>
    </cofactor>
</comment>
<comment type="catalytic activity">
    <reaction evidence="11">
        <text>glyoxylate + L-alanine = glycine + pyruvate</text>
        <dbReference type="Rhea" id="RHEA:24248"/>
        <dbReference type="ChEBI" id="CHEBI:15361"/>
        <dbReference type="ChEBI" id="CHEBI:36655"/>
        <dbReference type="ChEBI" id="CHEBI:57305"/>
        <dbReference type="ChEBI" id="CHEBI:57972"/>
        <dbReference type="EC" id="2.6.1.44"/>
    </reaction>
    <physiologicalReaction direction="left-to-right" evidence="11">
        <dbReference type="Rhea" id="RHEA:24249"/>
    </physiologicalReaction>
</comment>
<evidence type="ECO:0000256" key="21">
    <source>
        <dbReference type="ARBA" id="ARBA00043749"/>
    </source>
</evidence>
<organism evidence="40 41">
    <name type="scientific">Oopsacas minuta</name>
    <dbReference type="NCBI Taxonomy" id="111878"/>
    <lineage>
        <taxon>Eukaryota</taxon>
        <taxon>Metazoa</taxon>
        <taxon>Porifera</taxon>
        <taxon>Hexactinellida</taxon>
        <taxon>Hexasterophora</taxon>
        <taxon>Lyssacinosida</taxon>
        <taxon>Leucopsacidae</taxon>
        <taxon>Oopsacas</taxon>
    </lineage>
</organism>
<comment type="catalytic activity">
    <reaction evidence="19">
        <text>(2S)-2-aminobutanoate + glyoxylate = 2-oxobutanoate + glycine</text>
        <dbReference type="Rhea" id="RHEA:77339"/>
        <dbReference type="ChEBI" id="CHEBI:16763"/>
        <dbReference type="ChEBI" id="CHEBI:36655"/>
        <dbReference type="ChEBI" id="CHEBI:57305"/>
        <dbReference type="ChEBI" id="CHEBI:74359"/>
    </reaction>
</comment>
<evidence type="ECO:0000256" key="38">
    <source>
        <dbReference type="ARBA" id="ARBA00058068"/>
    </source>
</evidence>
<reference evidence="40 41" key="1">
    <citation type="journal article" date="2023" name="BMC Biol.">
        <title>The compact genome of the sponge Oopsacas minuta (Hexactinellida) is lacking key metazoan core genes.</title>
        <authorList>
            <person name="Santini S."/>
            <person name="Schenkelaars Q."/>
            <person name="Jourda C."/>
            <person name="Duchesne M."/>
            <person name="Belahbib H."/>
            <person name="Rocher C."/>
            <person name="Selva M."/>
            <person name="Riesgo A."/>
            <person name="Vervoort M."/>
            <person name="Leys S.P."/>
            <person name="Kodjabachian L."/>
            <person name="Le Bivic A."/>
            <person name="Borchiellini C."/>
            <person name="Claverie J.M."/>
            <person name="Renard E."/>
        </authorList>
    </citation>
    <scope>NUCLEOTIDE SEQUENCE [LARGE SCALE GENOMIC DNA]</scope>
    <source>
        <strain evidence="40">SPO-2</strain>
    </source>
</reference>
<dbReference type="GO" id="GO:0030170">
    <property type="term" value="F:pyridoxal phosphate binding"/>
    <property type="evidence" value="ECO:0007669"/>
    <property type="project" value="InterPro"/>
</dbReference>
<dbReference type="Pfam" id="PF00202">
    <property type="entry name" value="Aminotran_3"/>
    <property type="match status" value="1"/>
</dbReference>
<dbReference type="Gene3D" id="3.90.1150.10">
    <property type="entry name" value="Aspartate Aminotransferase, domain 1"/>
    <property type="match status" value="1"/>
</dbReference>
<evidence type="ECO:0000256" key="20">
    <source>
        <dbReference type="ARBA" id="ARBA00043726"/>
    </source>
</evidence>
<dbReference type="GO" id="GO:0008453">
    <property type="term" value="F:alanine-glyoxylate transaminase activity"/>
    <property type="evidence" value="ECO:0007669"/>
    <property type="project" value="UniProtKB-EC"/>
</dbReference>
<dbReference type="PIRSF" id="PIRSF000521">
    <property type="entry name" value="Transaminase_4ab_Lys_Orn"/>
    <property type="match status" value="1"/>
</dbReference>
<evidence type="ECO:0000256" key="14">
    <source>
        <dbReference type="ARBA" id="ARBA00041662"/>
    </source>
</evidence>
<comment type="catalytic activity">
    <reaction evidence="18">
        <text>N(omega),N(omega)-dimethyl-L-arginine + pyruvate = 5-(3,3-dimethylguanidino)-2-oxopentanoate + L-alanine</text>
        <dbReference type="Rhea" id="RHEA:77303"/>
        <dbReference type="ChEBI" id="CHEBI:15361"/>
        <dbReference type="ChEBI" id="CHEBI:57972"/>
        <dbReference type="ChEBI" id="CHEBI:58326"/>
        <dbReference type="ChEBI" id="CHEBI:197301"/>
    </reaction>
</comment>
<sequence length="487" mass="54186">MLRSFYVNAARYSYSTTPLQRVPKIPDAEISPKKVNLDYDHHLRIREKHLNPAIFTLYKKPVLITQGNKQYLWDHTGKQYIDLTASVSTISVGHCHPKVSKHLKEAVDTLWHCTNMHMHPNMTRLLEKLTSKLPKHLDTIYLVNCGTEAVEMALSLARLYTGAWEYLTLNNAYHGISNANLGMLGMGHWKPQIPNGFGITSVMNPDVYRGMWGGKNCRDGPAQTVRDCNCADGECMASENYLGVLDETFRHSLPPKIAGMMIEPIQGSGGGVHIPRGYMKGAFEMTRKRGGLCISDEVQTGFGRLGSHYWGFEYQGVMPDIVVTAKGMGSGFPIAAVITTKEIASCLARTLHFNTFGGNALSCAVASATLDVIDEENMQAHVHEVGNYLISGLLKLRERYEFLGDVRGIGFMVSIELATDKKSRNTFPADNLAKIMEDLRDMGVLVAKGGMYGALRLKPPFPATKQDMDFVLEVFDIAFNNHLHKKK</sequence>
<keyword evidence="9" id="KW-0809">Transit peptide</keyword>
<dbReference type="AlphaFoldDB" id="A0AAV7JAQ0"/>
<dbReference type="GO" id="GO:0019481">
    <property type="term" value="P:L-alanine catabolic process, by transamination"/>
    <property type="evidence" value="ECO:0007669"/>
    <property type="project" value="TreeGrafter"/>
</dbReference>
<evidence type="ECO:0000256" key="28">
    <source>
        <dbReference type="ARBA" id="ARBA00044055"/>
    </source>
</evidence>
<name>A0AAV7JAQ0_9METZ</name>
<dbReference type="EMBL" id="JAKMXF010000365">
    <property type="protein sequence ID" value="KAI6645776.1"/>
    <property type="molecule type" value="Genomic_DNA"/>
</dbReference>
<evidence type="ECO:0000256" key="4">
    <source>
        <dbReference type="ARBA" id="ARBA00011881"/>
    </source>
</evidence>
<comment type="similarity">
    <text evidence="3 39">Belongs to the class-III pyridoxal-phosphate-dependent aminotransferase family.</text>
</comment>
<evidence type="ECO:0000256" key="1">
    <source>
        <dbReference type="ARBA" id="ARBA00001933"/>
    </source>
</evidence>
<evidence type="ECO:0000256" key="13">
    <source>
        <dbReference type="ARBA" id="ARBA00039862"/>
    </source>
</evidence>
<keyword evidence="8 39" id="KW-0663">Pyridoxal phosphate</keyword>
<comment type="subcellular location">
    <subcellularLocation>
        <location evidence="2">Mitochondrion</location>
    </subcellularLocation>
</comment>
<comment type="catalytic activity">
    <reaction evidence="32">
        <text>L-ornithine + glyoxylate = 5-amino-2-oxopentanoate + glycine</text>
        <dbReference type="Rhea" id="RHEA:77331"/>
        <dbReference type="ChEBI" id="CHEBI:36655"/>
        <dbReference type="ChEBI" id="CHEBI:46911"/>
        <dbReference type="ChEBI" id="CHEBI:57305"/>
        <dbReference type="ChEBI" id="CHEBI:58802"/>
    </reaction>
</comment>
<evidence type="ECO:0000256" key="19">
    <source>
        <dbReference type="ARBA" id="ARBA00043679"/>
    </source>
</evidence>
<evidence type="ECO:0000256" key="29">
    <source>
        <dbReference type="ARBA" id="ARBA00044257"/>
    </source>
</evidence>
<keyword evidence="10" id="KW-0496">Mitochondrion</keyword>
<keyword evidence="7" id="KW-0808">Transferase</keyword>
<evidence type="ECO:0000313" key="41">
    <source>
        <dbReference type="Proteomes" id="UP001165289"/>
    </source>
</evidence>
<evidence type="ECO:0000256" key="35">
    <source>
        <dbReference type="ARBA" id="ARBA00048760"/>
    </source>
</evidence>
<evidence type="ECO:0000256" key="22">
    <source>
        <dbReference type="ARBA" id="ARBA00043751"/>
    </source>
</evidence>
<evidence type="ECO:0000256" key="16">
    <source>
        <dbReference type="ARBA" id="ARBA00042611"/>
    </source>
</evidence>
<evidence type="ECO:0000256" key="9">
    <source>
        <dbReference type="ARBA" id="ARBA00022946"/>
    </source>
</evidence>
<comment type="catalytic activity">
    <reaction evidence="33">
        <text>2-oxohexanoate + N(omega),N(omega)-dimethyl-L-arginine = L-2-aminohexanoate + 5-(3,3-dimethylguanidino)-2-oxopentanoate</text>
        <dbReference type="Rhea" id="RHEA:77363"/>
        <dbReference type="ChEBI" id="CHEBI:35177"/>
        <dbReference type="ChEBI" id="CHEBI:58326"/>
        <dbReference type="ChEBI" id="CHEBI:58455"/>
        <dbReference type="ChEBI" id="CHEBI:197301"/>
    </reaction>
</comment>
<dbReference type="CDD" id="cd00610">
    <property type="entry name" value="OAT_like"/>
    <property type="match status" value="1"/>
</dbReference>
<evidence type="ECO:0000256" key="26">
    <source>
        <dbReference type="ARBA" id="ARBA00043825"/>
    </source>
</evidence>
<dbReference type="InterPro" id="IPR005814">
    <property type="entry name" value="Aminotrans_3"/>
</dbReference>
<accession>A0AAV7JAQ0</accession>
<evidence type="ECO:0000256" key="10">
    <source>
        <dbReference type="ARBA" id="ARBA00023128"/>
    </source>
</evidence>
<dbReference type="PANTHER" id="PTHR45688">
    <property type="match status" value="1"/>
</dbReference>
<dbReference type="SUPFAM" id="SSF53383">
    <property type="entry name" value="PLP-dependent transferases"/>
    <property type="match status" value="1"/>
</dbReference>
<evidence type="ECO:0000256" key="5">
    <source>
        <dbReference type="ARBA" id="ARBA00013049"/>
    </source>
</evidence>
<dbReference type="GO" id="GO:0005739">
    <property type="term" value="C:mitochondrion"/>
    <property type="evidence" value="ECO:0007669"/>
    <property type="project" value="UniProtKB-SubCell"/>
</dbReference>
<comment type="catalytic activity">
    <reaction evidence="31">
        <text>N(omega),N(omega)-dimethyl-L-arginine + glyoxylate = 5-(3,3-dimethylguanidino)-2-oxopentanoate + glycine</text>
        <dbReference type="Rhea" id="RHEA:77311"/>
        <dbReference type="ChEBI" id="CHEBI:36655"/>
        <dbReference type="ChEBI" id="CHEBI:57305"/>
        <dbReference type="ChEBI" id="CHEBI:58326"/>
        <dbReference type="ChEBI" id="CHEBI:197301"/>
    </reaction>
</comment>
<evidence type="ECO:0000256" key="33">
    <source>
        <dbReference type="ARBA" id="ARBA00048500"/>
    </source>
</evidence>
<evidence type="ECO:0000256" key="2">
    <source>
        <dbReference type="ARBA" id="ARBA00004173"/>
    </source>
</evidence>
<evidence type="ECO:0000256" key="23">
    <source>
        <dbReference type="ARBA" id="ARBA00043758"/>
    </source>
</evidence>
<dbReference type="InterPro" id="IPR049704">
    <property type="entry name" value="Aminotrans_3_PPA_site"/>
</dbReference>
<comment type="catalytic activity">
    <reaction evidence="25">
        <text>N(omega),N('omega)-dimethyl-L-arginine + pyruvate = 5-(3,3'-dimethylguanidino)-2-oxopentanoate + L-alanine</text>
        <dbReference type="Rhea" id="RHEA:77307"/>
        <dbReference type="ChEBI" id="CHEBI:15361"/>
        <dbReference type="ChEBI" id="CHEBI:57972"/>
        <dbReference type="ChEBI" id="CHEBI:197308"/>
        <dbReference type="ChEBI" id="CHEBI:197310"/>
    </reaction>
</comment>
<dbReference type="InterPro" id="IPR015421">
    <property type="entry name" value="PyrdxlP-dep_Trfase_major"/>
</dbReference>
<evidence type="ECO:0000256" key="11">
    <source>
        <dbReference type="ARBA" id="ARBA00033660"/>
    </source>
</evidence>
<dbReference type="Gene3D" id="3.40.640.10">
    <property type="entry name" value="Type I PLP-dependent aspartate aminotransferase-like (Major domain)"/>
    <property type="match status" value="1"/>
</dbReference>
<evidence type="ECO:0000256" key="8">
    <source>
        <dbReference type="ARBA" id="ARBA00022898"/>
    </source>
</evidence>
<evidence type="ECO:0000256" key="24">
    <source>
        <dbReference type="ARBA" id="ARBA00043777"/>
    </source>
</evidence>
<comment type="catalytic activity">
    <reaction evidence="27">
        <text>2-oxopentanoate + N(omega),N(omega)-dimethyl-L-arginine = 5-(3,3-dimethylguanidino)-2-oxopentanoate + L-2-aminopentanoate</text>
        <dbReference type="Rhea" id="RHEA:77359"/>
        <dbReference type="ChEBI" id="CHEBI:28644"/>
        <dbReference type="ChEBI" id="CHEBI:58326"/>
        <dbReference type="ChEBI" id="CHEBI:58441"/>
        <dbReference type="ChEBI" id="CHEBI:197301"/>
    </reaction>
</comment>
<evidence type="ECO:0000256" key="12">
    <source>
        <dbReference type="ARBA" id="ARBA00039130"/>
    </source>
</evidence>
<dbReference type="GO" id="GO:0009436">
    <property type="term" value="P:glyoxylate catabolic process"/>
    <property type="evidence" value="ECO:0007669"/>
    <property type="project" value="TreeGrafter"/>
</dbReference>
<dbReference type="Proteomes" id="UP001165289">
    <property type="component" value="Unassembled WGS sequence"/>
</dbReference>
<comment type="function">
    <text evidence="38">Multifunctional aminotransferase with a broad substrate specificity. Catalyzes the conversion of glyoxylate to glycine using alanine as the amino donor. Catalyzes metabolism of not L- but the D-isomer of D-beta-aminoisobutyric acid to generate 2-methyl-3-oxopropanoate and alanine. Catalyzes the transfer of the amino group from beta-alanine to pyruvate to yield L-alanine and 3-oxopropanoate. Can metabolize NG-monomethyl-L-arginine (NMMA), asymmetric NG,NG-dimethyl-L-arginine (ADMA) and symmetric NG,N'G-dimethyl-L-arginine (SDMA). ADMA is a potent inhibitor of nitric-oxide (NO) synthase, and this activity provides mechanism through which the kidney regulates blood pressure.</text>
</comment>
<evidence type="ECO:0000256" key="39">
    <source>
        <dbReference type="RuleBase" id="RU003560"/>
    </source>
</evidence>
<evidence type="ECO:0000256" key="37">
    <source>
        <dbReference type="ARBA" id="ARBA00049480"/>
    </source>
</evidence>
<evidence type="ECO:0000256" key="31">
    <source>
        <dbReference type="ARBA" id="ARBA00047892"/>
    </source>
</evidence>
<dbReference type="GO" id="GO:0047305">
    <property type="term" value="F:(R)-3-amino-2-methylpropionate-pyruvate transaminase activity"/>
    <property type="evidence" value="ECO:0007669"/>
    <property type="project" value="UniProtKB-EC"/>
</dbReference>
<evidence type="ECO:0000256" key="17">
    <source>
        <dbReference type="ARBA" id="ARBA00042669"/>
    </source>
</evidence>
<keyword evidence="6 40" id="KW-0032">Aminotransferase</keyword>
<evidence type="ECO:0000256" key="7">
    <source>
        <dbReference type="ARBA" id="ARBA00022679"/>
    </source>
</evidence>
<dbReference type="InterPro" id="IPR015424">
    <property type="entry name" value="PyrdxlP-dep_Trfase"/>
</dbReference>
<dbReference type="EC" id="2.6.1.40" evidence="12"/>
<comment type="catalytic activity">
    <reaction evidence="26">
        <text>3-oxopropanoate + L-alanine = beta-alanine + pyruvate</text>
        <dbReference type="Rhea" id="RHEA:14077"/>
        <dbReference type="ChEBI" id="CHEBI:15361"/>
        <dbReference type="ChEBI" id="CHEBI:33190"/>
        <dbReference type="ChEBI" id="CHEBI:57966"/>
        <dbReference type="ChEBI" id="CHEBI:57972"/>
        <dbReference type="EC" id="2.6.1.18"/>
    </reaction>
    <physiologicalReaction direction="right-to-left" evidence="26">
        <dbReference type="Rhea" id="RHEA:14079"/>
    </physiologicalReaction>
</comment>
<comment type="catalytic activity">
    <reaction evidence="24">
        <text>L-ornithine + pyruvate = 5-amino-2-oxopentanoate + L-alanine</text>
        <dbReference type="Rhea" id="RHEA:77327"/>
        <dbReference type="ChEBI" id="CHEBI:15361"/>
        <dbReference type="ChEBI" id="CHEBI:46911"/>
        <dbReference type="ChEBI" id="CHEBI:57972"/>
        <dbReference type="ChEBI" id="CHEBI:58802"/>
    </reaction>
</comment>
<evidence type="ECO:0000256" key="3">
    <source>
        <dbReference type="ARBA" id="ARBA00008954"/>
    </source>
</evidence>
<evidence type="ECO:0000256" key="6">
    <source>
        <dbReference type="ARBA" id="ARBA00022576"/>
    </source>
</evidence>
<comment type="catalytic activity">
    <reaction evidence="23">
        <text>N(omega)-methyl-L-arginine + pyruvate = 5-(3-methylguanidino)-2-oxopentanoate + L-alanine</text>
        <dbReference type="Rhea" id="RHEA:77319"/>
        <dbReference type="ChEBI" id="CHEBI:15361"/>
        <dbReference type="ChEBI" id="CHEBI:57972"/>
        <dbReference type="ChEBI" id="CHEBI:114953"/>
        <dbReference type="ChEBI" id="CHEBI:197314"/>
    </reaction>
</comment>
<evidence type="ECO:0000256" key="25">
    <source>
        <dbReference type="ARBA" id="ARBA00043798"/>
    </source>
</evidence>
<evidence type="ECO:0000256" key="34">
    <source>
        <dbReference type="ARBA" id="ARBA00048560"/>
    </source>
</evidence>
<evidence type="ECO:0000256" key="27">
    <source>
        <dbReference type="ARBA" id="ARBA00043826"/>
    </source>
</evidence>
<evidence type="ECO:0000256" key="30">
    <source>
        <dbReference type="ARBA" id="ARBA00044258"/>
    </source>
</evidence>
<dbReference type="PANTHER" id="PTHR45688:SF3">
    <property type="entry name" value="ALANINE--GLYOXYLATE AMINOTRANSFERASE 2, MITOCHONDRIAL"/>
    <property type="match status" value="1"/>
</dbReference>
<evidence type="ECO:0000256" key="36">
    <source>
        <dbReference type="ARBA" id="ARBA00048916"/>
    </source>
</evidence>
<comment type="catalytic activity">
    <reaction evidence="21">
        <text>N(omega),N(omega)-dimethyl-L-arginine + oxaloacetate = 5-(3,3-dimethylguanidino)-2-oxopentanoate + L-aspartate</text>
        <dbReference type="Rhea" id="RHEA:77343"/>
        <dbReference type="ChEBI" id="CHEBI:16452"/>
        <dbReference type="ChEBI" id="CHEBI:29991"/>
        <dbReference type="ChEBI" id="CHEBI:58326"/>
        <dbReference type="ChEBI" id="CHEBI:197301"/>
    </reaction>
</comment>
<evidence type="ECO:0000313" key="40">
    <source>
        <dbReference type="EMBL" id="KAI6645776.1"/>
    </source>
</evidence>